<feature type="signal peptide" evidence="2">
    <location>
        <begin position="1"/>
        <end position="31"/>
    </location>
</feature>
<dbReference type="PIRSF" id="PIRSF036893">
    <property type="entry name" value="Lipocalin_ApoD"/>
    <property type="match status" value="1"/>
</dbReference>
<sequence length="209" mass="22646">MSRKSVPGMILAVLTAVLSTVLIAGAGSAQAASPKPARSLDLQSYLGKWHQLAAMPQPFNLVCARDTEARYSLNPDGSVRVRNSCTTWIGTDNRITGRATVVDQKTNAQLRVDFRPPSREELRREGANYIVVGLSPTSTRAGMNPTYSWAVVLNKPRDAGFVLSRTPRLSSDAWGDVRAAIAKAGADECRFLTSPTTGGDDQIRRLCEK</sequence>
<dbReference type="RefSeq" id="WP_161925789.1">
    <property type="nucleotide sequence ID" value="NZ_BJOU01000001.1"/>
</dbReference>
<keyword evidence="5" id="KW-1185">Reference proteome</keyword>
<dbReference type="Pfam" id="PF08212">
    <property type="entry name" value="Lipocalin_2"/>
    <property type="match status" value="1"/>
</dbReference>
<comment type="caution">
    <text evidence="4">The sequence shown here is derived from an EMBL/GenBank/DDBJ whole genome shotgun (WGS) entry which is preliminary data.</text>
</comment>
<dbReference type="PANTHER" id="PTHR10612:SF34">
    <property type="entry name" value="APOLIPOPROTEIN D"/>
    <property type="match status" value="1"/>
</dbReference>
<protein>
    <submittedName>
        <fullName evidence="4">Lipocalin</fullName>
    </submittedName>
</protein>
<evidence type="ECO:0000256" key="2">
    <source>
        <dbReference type="PIRNR" id="PIRNR036893"/>
    </source>
</evidence>
<proteinExistence type="inferred from homology"/>
<evidence type="ECO:0000256" key="1">
    <source>
        <dbReference type="ARBA" id="ARBA00006889"/>
    </source>
</evidence>
<accession>A0A7M3SUH2</accession>
<keyword evidence="2" id="KW-0732">Signal</keyword>
<dbReference type="Gene3D" id="2.40.128.20">
    <property type="match status" value="1"/>
</dbReference>
<evidence type="ECO:0000313" key="5">
    <source>
        <dbReference type="Proteomes" id="UP000444980"/>
    </source>
</evidence>
<dbReference type="AlphaFoldDB" id="A0A7M3SUH2"/>
<dbReference type="InterPro" id="IPR012674">
    <property type="entry name" value="Calycin"/>
</dbReference>
<dbReference type="InterPro" id="IPR047202">
    <property type="entry name" value="Lipocalin_Blc-like_dom"/>
</dbReference>
<feature type="chain" id="PRO_5029999047" evidence="2">
    <location>
        <begin position="32"/>
        <end position="209"/>
    </location>
</feature>
<dbReference type="InterPro" id="IPR000566">
    <property type="entry name" value="Lipocln_cytosolic_FA-bd_dom"/>
</dbReference>
<evidence type="ECO:0000259" key="3">
    <source>
        <dbReference type="Pfam" id="PF08212"/>
    </source>
</evidence>
<dbReference type="GO" id="GO:0006950">
    <property type="term" value="P:response to stress"/>
    <property type="evidence" value="ECO:0007669"/>
    <property type="project" value="UniProtKB-ARBA"/>
</dbReference>
<dbReference type="Proteomes" id="UP000444980">
    <property type="component" value="Unassembled WGS sequence"/>
</dbReference>
<reference evidence="5" key="1">
    <citation type="submission" date="2019-06" db="EMBL/GenBank/DDBJ databases">
        <title>Gordonia isolated from sludge of a wastewater treatment plant.</title>
        <authorList>
            <person name="Tamura T."/>
            <person name="Aoyama K."/>
            <person name="Kang Y."/>
            <person name="Saito S."/>
            <person name="Akiyama N."/>
            <person name="Yazawa K."/>
            <person name="Gonoi T."/>
            <person name="Mikami Y."/>
        </authorList>
    </citation>
    <scope>NUCLEOTIDE SEQUENCE [LARGE SCALE GENOMIC DNA]</scope>
    <source>
        <strain evidence="5">NBRC 107697</strain>
    </source>
</reference>
<dbReference type="InterPro" id="IPR022271">
    <property type="entry name" value="Lipocalin_ApoD"/>
</dbReference>
<dbReference type="PANTHER" id="PTHR10612">
    <property type="entry name" value="APOLIPOPROTEIN D"/>
    <property type="match status" value="1"/>
</dbReference>
<organism evidence="4 5">
    <name type="scientific">Gordonia crocea</name>
    <dbReference type="NCBI Taxonomy" id="589162"/>
    <lineage>
        <taxon>Bacteria</taxon>
        <taxon>Bacillati</taxon>
        <taxon>Actinomycetota</taxon>
        <taxon>Actinomycetes</taxon>
        <taxon>Mycobacteriales</taxon>
        <taxon>Gordoniaceae</taxon>
        <taxon>Gordonia</taxon>
    </lineage>
</organism>
<evidence type="ECO:0000313" key="4">
    <source>
        <dbReference type="EMBL" id="GED96296.1"/>
    </source>
</evidence>
<comment type="similarity">
    <text evidence="1 2">Belongs to the calycin superfamily. Lipocalin family.</text>
</comment>
<dbReference type="SUPFAM" id="SSF50814">
    <property type="entry name" value="Lipocalins"/>
    <property type="match status" value="1"/>
</dbReference>
<dbReference type="CDD" id="cd19438">
    <property type="entry name" value="lipocalin_Blc-like"/>
    <property type="match status" value="1"/>
</dbReference>
<feature type="domain" description="Lipocalin/cytosolic fatty-acid binding" evidence="3">
    <location>
        <begin position="40"/>
        <end position="193"/>
    </location>
</feature>
<dbReference type="EMBL" id="BJOU01000001">
    <property type="protein sequence ID" value="GED96296.1"/>
    <property type="molecule type" value="Genomic_DNA"/>
</dbReference>
<gene>
    <name evidence="4" type="ORF">nbrc107697_03350</name>
</gene>
<name>A0A7M3SUH2_9ACTN</name>
<dbReference type="OrthoDB" id="594739at2"/>